<sequence length="331" mass="37408">MYFFIAIGIWANLSAQDLHFSQFYYNTLNLSPALSGQFDGNHRVTLNVRNQWLAVPVPYTTFSFLYDANTVLSKNKDVIGYGIGLDYDRAGDSKLSLAKLVGTVSYAMTVGKRHTVGIGFNPAIAQRRLSEGELRWDNQWTGDKYDPTISSKETYTPTGTFFFDLGTSVMYQYTLKPRTKIGVNGSLYHINRPNQSFYSNSGIKEQLPIRYLGFIDLSVGVGQYFDVLLAGIYQSQDKYQELVGSGRIRLYLNKTPGAVLNLLLGCNWRKDDALIPNLGFEWRNWLISGSYDMNTSPFKSVTTKRGGPELALQYNYKAVRALKINKKCPIY</sequence>
<accession>A0A9D7S8I3</accession>
<dbReference type="InterPro" id="IPR019861">
    <property type="entry name" value="PorP/SprF_Bacteroidetes"/>
</dbReference>
<dbReference type="EMBL" id="JADKFW010000005">
    <property type="protein sequence ID" value="MBK9717915.1"/>
    <property type="molecule type" value="Genomic_DNA"/>
</dbReference>
<dbReference type="Pfam" id="PF11751">
    <property type="entry name" value="PorP_SprF"/>
    <property type="match status" value="1"/>
</dbReference>
<evidence type="ECO:0000313" key="2">
    <source>
        <dbReference type="Proteomes" id="UP000808349"/>
    </source>
</evidence>
<evidence type="ECO:0000313" key="1">
    <source>
        <dbReference type="EMBL" id="MBK9717915.1"/>
    </source>
</evidence>
<protein>
    <submittedName>
        <fullName evidence="1">PorP/SprF family type IX secretion system membrane protein</fullName>
    </submittedName>
</protein>
<comment type="caution">
    <text evidence="1">The sequence shown here is derived from an EMBL/GenBank/DDBJ whole genome shotgun (WGS) entry which is preliminary data.</text>
</comment>
<dbReference type="NCBIfam" id="TIGR03519">
    <property type="entry name" value="T9SS_PorP_fam"/>
    <property type="match status" value="1"/>
</dbReference>
<dbReference type="AlphaFoldDB" id="A0A9D7S8I3"/>
<dbReference type="Proteomes" id="UP000808349">
    <property type="component" value="Unassembled WGS sequence"/>
</dbReference>
<gene>
    <name evidence="1" type="ORF">IPO85_10435</name>
</gene>
<name>A0A9D7S8I3_9BACT</name>
<reference evidence="1 2" key="1">
    <citation type="submission" date="2020-10" db="EMBL/GenBank/DDBJ databases">
        <title>Connecting structure to function with the recovery of over 1000 high-quality activated sludge metagenome-assembled genomes encoding full-length rRNA genes using long-read sequencing.</title>
        <authorList>
            <person name="Singleton C.M."/>
            <person name="Petriglieri F."/>
            <person name="Kristensen J.M."/>
            <person name="Kirkegaard R.H."/>
            <person name="Michaelsen T.Y."/>
            <person name="Andersen M.H."/>
            <person name="Karst S.M."/>
            <person name="Dueholm M.S."/>
            <person name="Nielsen P.H."/>
            <person name="Albertsen M."/>
        </authorList>
    </citation>
    <scope>NUCLEOTIDE SEQUENCE [LARGE SCALE GENOMIC DNA]</scope>
    <source>
        <strain evidence="1">Ribe_18-Q3-R11-54_BAT3C.373</strain>
    </source>
</reference>
<organism evidence="1 2">
    <name type="scientific">Candidatus Defluviibacterium haderslevense</name>
    <dbReference type="NCBI Taxonomy" id="2981993"/>
    <lineage>
        <taxon>Bacteria</taxon>
        <taxon>Pseudomonadati</taxon>
        <taxon>Bacteroidota</taxon>
        <taxon>Saprospiria</taxon>
        <taxon>Saprospirales</taxon>
        <taxon>Saprospiraceae</taxon>
        <taxon>Candidatus Defluviibacterium</taxon>
    </lineage>
</organism>
<proteinExistence type="predicted"/>